<evidence type="ECO:0000313" key="1">
    <source>
        <dbReference type="EMBL" id="KIQ33419.1"/>
    </source>
</evidence>
<organism evidence="1 2">
    <name type="scientific">Variovorax paradoxus</name>
    <dbReference type="NCBI Taxonomy" id="34073"/>
    <lineage>
        <taxon>Bacteria</taxon>
        <taxon>Pseudomonadati</taxon>
        <taxon>Pseudomonadota</taxon>
        <taxon>Betaproteobacteria</taxon>
        <taxon>Burkholderiales</taxon>
        <taxon>Comamonadaceae</taxon>
        <taxon>Variovorax</taxon>
    </lineage>
</organism>
<name>A0A0D0MRG6_VARPD</name>
<dbReference type="AlphaFoldDB" id="A0A0D0MRG6"/>
<dbReference type="Proteomes" id="UP000032067">
    <property type="component" value="Unassembled WGS sequence"/>
</dbReference>
<comment type="caution">
    <text evidence="1">The sequence shown here is derived from an EMBL/GenBank/DDBJ whole genome shotgun (WGS) entry which is preliminary data.</text>
</comment>
<evidence type="ECO:0000313" key="2">
    <source>
        <dbReference type="Proteomes" id="UP000032067"/>
    </source>
</evidence>
<dbReference type="Pfam" id="PF09867">
    <property type="entry name" value="TagF_N"/>
    <property type="match status" value="1"/>
</dbReference>
<accession>A0A0D0MRG6</accession>
<dbReference type="EMBL" id="JXQQ01000022">
    <property type="protein sequence ID" value="KIQ33419.1"/>
    <property type="molecule type" value="Genomic_DNA"/>
</dbReference>
<dbReference type="Gene3D" id="3.40.1730.10">
    <property type="entry name" value="pa0076 domain"/>
    <property type="match status" value="1"/>
</dbReference>
<dbReference type="NCBIfam" id="TIGR03373">
    <property type="entry name" value="VI_minor_4"/>
    <property type="match status" value="1"/>
</dbReference>
<proteinExistence type="predicted"/>
<reference evidence="1 2" key="1">
    <citation type="submission" date="2014-12" db="EMBL/GenBank/DDBJ databases">
        <title>16Stimator: statistical estimation of ribosomal gene copy numbers from draft genome assemblies.</title>
        <authorList>
            <person name="Perisin M.A."/>
            <person name="Vetter M."/>
            <person name="Gilbert J.A."/>
            <person name="Bergelson J."/>
        </authorList>
    </citation>
    <scope>NUCLEOTIDE SEQUENCE [LARGE SCALE GENOMIC DNA]</scope>
    <source>
        <strain evidence="1 2">MEDvA23</strain>
    </source>
</reference>
<sequence length="329" mass="37090">MSALQPQQLCYFGKLPGRGDFVKGLYNPQLIKVFDNWLSQTMEMLSEDPRWKIIYDNAAPIHFVCLGSRSRVAIAGHLKASRDESSRRYPFLAATSVEVDEALDFMRGAPMLIGPYWDRMAVQVNALAEGTDLDSELKRFEALDPAIETGFRKSASRATYAAFTRDTSLLRIEQMLNFDGHKVSLRRAILALGLLLQPVMASAVSHLEKGLTLPLPRDPIDRSLIATFWLELVSQFLAKADFELVLMATEIDGRSRLVIGFNGLSPRSLQSVLHPQVYTEHNIDIDNPEWVEDTIHSNYAMFKLVSYLDQPQLPLDIVLSAFREVFIGE</sequence>
<dbReference type="OrthoDB" id="9801841at2"/>
<protein>
    <submittedName>
        <fullName evidence="1">Type VI secretion protein</fullName>
    </submittedName>
</protein>
<gene>
    <name evidence="1" type="ORF">RT97_10605</name>
</gene>
<dbReference type="RefSeq" id="WP_042578738.1">
    <property type="nucleotide sequence ID" value="NZ_JXQQ01000022.1"/>
</dbReference>
<dbReference type="InterPro" id="IPR017748">
    <property type="entry name" value="TagF"/>
</dbReference>
<dbReference type="InterPro" id="IPR038225">
    <property type="entry name" value="TagF_sf"/>
</dbReference>